<evidence type="ECO:0000313" key="2">
    <source>
        <dbReference type="EMBL" id="KAJ7636697.1"/>
    </source>
</evidence>
<dbReference type="AlphaFoldDB" id="A0AAD7C1M7"/>
<feature type="transmembrane region" description="Helical" evidence="1">
    <location>
        <begin position="176"/>
        <end position="201"/>
    </location>
</feature>
<keyword evidence="1" id="KW-0472">Membrane</keyword>
<protein>
    <submittedName>
        <fullName evidence="2">Uncharacterized protein</fullName>
    </submittedName>
</protein>
<evidence type="ECO:0000313" key="3">
    <source>
        <dbReference type="Proteomes" id="UP001221142"/>
    </source>
</evidence>
<evidence type="ECO:0000256" key="1">
    <source>
        <dbReference type="SAM" id="Phobius"/>
    </source>
</evidence>
<keyword evidence="1" id="KW-1133">Transmembrane helix</keyword>
<comment type="caution">
    <text evidence="2">The sequence shown here is derived from an EMBL/GenBank/DDBJ whole genome shotgun (WGS) entry which is preliminary data.</text>
</comment>
<gene>
    <name evidence="2" type="ORF">FB45DRAFT_1138512</name>
</gene>
<proteinExistence type="predicted"/>
<accession>A0AAD7C1M7</accession>
<feature type="transmembrane region" description="Helical" evidence="1">
    <location>
        <begin position="75"/>
        <end position="96"/>
    </location>
</feature>
<sequence>MLICLGDMIFSGLLFSPTLRVWNLRLLLLATLVAFIWLPLAIKEVDVVFYILSPTFVLILVHHVAFLFRWPIPILALVDWLLAFLESCGVVAGLYISALPRLYIATFKFVCIPLGTSMLLSMIFRTATILQNQERLFHQRFAFLGGCPIPSRPYTPLSILPNRSISRPLVRGESTIVILVRAVVLSRITIGLPIFAVYFVLVSGK</sequence>
<dbReference type="Proteomes" id="UP001221142">
    <property type="component" value="Unassembled WGS sequence"/>
</dbReference>
<feature type="transmembrane region" description="Helical" evidence="1">
    <location>
        <begin position="21"/>
        <end position="42"/>
    </location>
</feature>
<reference evidence="2" key="1">
    <citation type="submission" date="2023-03" db="EMBL/GenBank/DDBJ databases">
        <title>Massive genome expansion in bonnet fungi (Mycena s.s.) driven by repeated elements and novel gene families across ecological guilds.</title>
        <authorList>
            <consortium name="Lawrence Berkeley National Laboratory"/>
            <person name="Harder C.B."/>
            <person name="Miyauchi S."/>
            <person name="Viragh M."/>
            <person name="Kuo A."/>
            <person name="Thoen E."/>
            <person name="Andreopoulos B."/>
            <person name="Lu D."/>
            <person name="Skrede I."/>
            <person name="Drula E."/>
            <person name="Henrissat B."/>
            <person name="Morin E."/>
            <person name="Kohler A."/>
            <person name="Barry K."/>
            <person name="LaButti K."/>
            <person name="Morin E."/>
            <person name="Salamov A."/>
            <person name="Lipzen A."/>
            <person name="Mereny Z."/>
            <person name="Hegedus B."/>
            <person name="Baldrian P."/>
            <person name="Stursova M."/>
            <person name="Weitz H."/>
            <person name="Taylor A."/>
            <person name="Grigoriev I.V."/>
            <person name="Nagy L.G."/>
            <person name="Martin F."/>
            <person name="Kauserud H."/>
        </authorList>
    </citation>
    <scope>NUCLEOTIDE SEQUENCE</scope>
    <source>
        <strain evidence="2">9284</strain>
    </source>
</reference>
<keyword evidence="3" id="KW-1185">Reference proteome</keyword>
<feature type="transmembrane region" description="Helical" evidence="1">
    <location>
        <begin position="102"/>
        <end position="124"/>
    </location>
</feature>
<name>A0AAD7C1M7_9AGAR</name>
<dbReference type="EMBL" id="JARKIF010000006">
    <property type="protein sequence ID" value="KAJ7636697.1"/>
    <property type="molecule type" value="Genomic_DNA"/>
</dbReference>
<keyword evidence="1" id="KW-0812">Transmembrane</keyword>
<organism evidence="2 3">
    <name type="scientific">Roridomyces roridus</name>
    <dbReference type="NCBI Taxonomy" id="1738132"/>
    <lineage>
        <taxon>Eukaryota</taxon>
        <taxon>Fungi</taxon>
        <taxon>Dikarya</taxon>
        <taxon>Basidiomycota</taxon>
        <taxon>Agaricomycotina</taxon>
        <taxon>Agaricomycetes</taxon>
        <taxon>Agaricomycetidae</taxon>
        <taxon>Agaricales</taxon>
        <taxon>Marasmiineae</taxon>
        <taxon>Mycenaceae</taxon>
        <taxon>Roridomyces</taxon>
    </lineage>
</organism>
<feature type="transmembrane region" description="Helical" evidence="1">
    <location>
        <begin position="48"/>
        <end position="68"/>
    </location>
</feature>